<name>A0A7R8UPS8_HERIL</name>
<organism evidence="3 4">
    <name type="scientific">Hermetia illucens</name>
    <name type="common">Black soldier fly</name>
    <dbReference type="NCBI Taxonomy" id="343691"/>
    <lineage>
        <taxon>Eukaryota</taxon>
        <taxon>Metazoa</taxon>
        <taxon>Ecdysozoa</taxon>
        <taxon>Arthropoda</taxon>
        <taxon>Hexapoda</taxon>
        <taxon>Insecta</taxon>
        <taxon>Pterygota</taxon>
        <taxon>Neoptera</taxon>
        <taxon>Endopterygota</taxon>
        <taxon>Diptera</taxon>
        <taxon>Brachycera</taxon>
        <taxon>Stratiomyomorpha</taxon>
        <taxon>Stratiomyidae</taxon>
        <taxon>Hermetiinae</taxon>
        <taxon>Hermetia</taxon>
    </lineage>
</organism>
<dbReference type="EMBL" id="LR899011">
    <property type="protein sequence ID" value="CAD7083842.1"/>
    <property type="molecule type" value="Genomic_DNA"/>
</dbReference>
<proteinExistence type="predicted"/>
<dbReference type="InParanoid" id="A0A7R8UPS8"/>
<accession>A0A7R8UPS8</accession>
<keyword evidence="1" id="KW-0175">Coiled coil</keyword>
<reference evidence="3 4" key="1">
    <citation type="submission" date="2020-11" db="EMBL/GenBank/DDBJ databases">
        <authorList>
            <person name="Wallbank WR R."/>
            <person name="Pardo Diaz C."/>
            <person name="Kozak K."/>
            <person name="Martin S."/>
            <person name="Jiggins C."/>
            <person name="Moest M."/>
            <person name="Warren A I."/>
            <person name="Generalovic N T."/>
            <person name="Byers J.R.P. K."/>
            <person name="Montejo-Kovacevich G."/>
            <person name="Yen C E."/>
        </authorList>
    </citation>
    <scope>NUCLEOTIDE SEQUENCE [LARGE SCALE GENOMIC DNA]</scope>
</reference>
<feature type="coiled-coil region" evidence="1">
    <location>
        <begin position="25"/>
        <end position="52"/>
    </location>
</feature>
<gene>
    <name evidence="3" type="ORF">HERILL_LOCUS6771</name>
</gene>
<dbReference type="Proteomes" id="UP000594454">
    <property type="component" value="Chromosome 3"/>
</dbReference>
<keyword evidence="4" id="KW-1185">Reference proteome</keyword>
<evidence type="ECO:0000256" key="1">
    <source>
        <dbReference type="SAM" id="Coils"/>
    </source>
</evidence>
<dbReference type="AlphaFoldDB" id="A0A7R8UPS8"/>
<feature type="signal peptide" evidence="2">
    <location>
        <begin position="1"/>
        <end position="16"/>
    </location>
</feature>
<evidence type="ECO:0000313" key="3">
    <source>
        <dbReference type="EMBL" id="CAD7083842.1"/>
    </source>
</evidence>
<feature type="chain" id="PRO_5031192689" evidence="2">
    <location>
        <begin position="17"/>
        <end position="224"/>
    </location>
</feature>
<keyword evidence="2" id="KW-0732">Signal</keyword>
<evidence type="ECO:0000313" key="4">
    <source>
        <dbReference type="Proteomes" id="UP000594454"/>
    </source>
</evidence>
<protein>
    <submittedName>
        <fullName evidence="3">Uncharacterized protein</fullName>
    </submittedName>
</protein>
<evidence type="ECO:0000256" key="2">
    <source>
        <dbReference type="SAM" id="SignalP"/>
    </source>
</evidence>
<sequence length="224" mass="22586">MKLAIVLLGFVALSVAAPQQRGLIGNALQDQVTNAQSQLSSLQDQVSSLTHKIETDAANVISAAEAKIGPLFSEVESDIELLIKKGGVVADCAVKNRNELDEFKTILGNDLPHCVAGLAETIADLLGDISGDITSLGSAIANLGLIVSQCTSGGDAGAGICAATQVGPIVNNILAIVGNAVGAIGIASGKVPPLISNIEYCAKGVVGNAVTTIEKFGAAVKQCA</sequence>